<feature type="region of interest" description="Disordered" evidence="1">
    <location>
        <begin position="50"/>
        <end position="76"/>
    </location>
</feature>
<evidence type="ECO:0000256" key="1">
    <source>
        <dbReference type="SAM" id="MobiDB-lite"/>
    </source>
</evidence>
<name>A0ABP5UEF0_9ACTN</name>
<organism evidence="2 3">
    <name type="scientific">Dactylosporangium salmoneum</name>
    <dbReference type="NCBI Taxonomy" id="53361"/>
    <lineage>
        <taxon>Bacteria</taxon>
        <taxon>Bacillati</taxon>
        <taxon>Actinomycetota</taxon>
        <taxon>Actinomycetes</taxon>
        <taxon>Micromonosporales</taxon>
        <taxon>Micromonosporaceae</taxon>
        <taxon>Dactylosporangium</taxon>
    </lineage>
</organism>
<reference evidence="3" key="1">
    <citation type="journal article" date="2019" name="Int. J. Syst. Evol. Microbiol.">
        <title>The Global Catalogue of Microorganisms (GCM) 10K type strain sequencing project: providing services to taxonomists for standard genome sequencing and annotation.</title>
        <authorList>
            <consortium name="The Broad Institute Genomics Platform"/>
            <consortium name="The Broad Institute Genome Sequencing Center for Infectious Disease"/>
            <person name="Wu L."/>
            <person name="Ma J."/>
        </authorList>
    </citation>
    <scope>NUCLEOTIDE SEQUENCE [LARGE SCALE GENOMIC DNA]</scope>
    <source>
        <strain evidence="3">JCM 3272</strain>
    </source>
</reference>
<keyword evidence="3" id="KW-1185">Reference proteome</keyword>
<comment type="caution">
    <text evidence="2">The sequence shown here is derived from an EMBL/GenBank/DDBJ whole genome shotgun (WGS) entry which is preliminary data.</text>
</comment>
<evidence type="ECO:0000313" key="3">
    <source>
        <dbReference type="Proteomes" id="UP001501444"/>
    </source>
</evidence>
<evidence type="ECO:0000313" key="2">
    <source>
        <dbReference type="EMBL" id="GAA2377665.1"/>
    </source>
</evidence>
<dbReference type="EMBL" id="BAAARV010000083">
    <property type="protein sequence ID" value="GAA2377665.1"/>
    <property type="molecule type" value="Genomic_DNA"/>
</dbReference>
<protein>
    <submittedName>
        <fullName evidence="2">Uncharacterized protein</fullName>
    </submittedName>
</protein>
<proteinExistence type="predicted"/>
<gene>
    <name evidence="2" type="ORF">GCM10010170_082920</name>
</gene>
<sequence length="76" mass="8595">MYRGSLAPVPQVQHDVLRQRQRAVGVTGRPHQGEYLLDLVRGKVISAANRRRRDHATRLGAEPARGLTRPSDPYRL</sequence>
<dbReference type="Proteomes" id="UP001501444">
    <property type="component" value="Unassembled WGS sequence"/>
</dbReference>
<accession>A0ABP5UEF0</accession>